<dbReference type="Pfam" id="PF13828">
    <property type="entry name" value="DUF4190"/>
    <property type="match status" value="1"/>
</dbReference>
<evidence type="ECO:0000313" key="3">
    <source>
        <dbReference type="EMBL" id="GGZ04152.1"/>
    </source>
</evidence>
<dbReference type="InterPro" id="IPR025241">
    <property type="entry name" value="DUF4190"/>
</dbReference>
<gene>
    <name evidence="3" type="ORF">GCM10010365_23840</name>
</gene>
<dbReference type="EMBL" id="BMVW01000003">
    <property type="protein sequence ID" value="GGZ04152.1"/>
    <property type="molecule type" value="Genomic_DNA"/>
</dbReference>
<accession>A0A918UG35</accession>
<evidence type="ECO:0000256" key="1">
    <source>
        <dbReference type="SAM" id="Phobius"/>
    </source>
</evidence>
<comment type="caution">
    <text evidence="3">The sequence shown here is derived from an EMBL/GenBank/DDBJ whole genome shotgun (WGS) entry which is preliminary data.</text>
</comment>
<feature type="domain" description="DUF4190" evidence="2">
    <location>
        <begin position="10"/>
        <end position="74"/>
    </location>
</feature>
<reference evidence="3" key="1">
    <citation type="journal article" date="2014" name="Int. J. Syst. Evol. Microbiol.">
        <title>Complete genome sequence of Corynebacterium casei LMG S-19264T (=DSM 44701T), isolated from a smear-ripened cheese.</title>
        <authorList>
            <consortium name="US DOE Joint Genome Institute (JGI-PGF)"/>
            <person name="Walter F."/>
            <person name="Albersmeier A."/>
            <person name="Kalinowski J."/>
            <person name="Ruckert C."/>
        </authorList>
    </citation>
    <scope>NUCLEOTIDE SEQUENCE</scope>
    <source>
        <strain evidence="3">JCM 4815</strain>
    </source>
</reference>
<dbReference type="Proteomes" id="UP000622166">
    <property type="component" value="Unassembled WGS sequence"/>
</dbReference>
<dbReference type="AlphaFoldDB" id="A0A918UG35"/>
<feature type="transmembrane region" description="Helical" evidence="1">
    <location>
        <begin position="12"/>
        <end position="45"/>
    </location>
</feature>
<name>A0A918UG35_9ACTN</name>
<keyword evidence="1" id="KW-0472">Membrane</keyword>
<keyword evidence="4" id="KW-1185">Reference proteome</keyword>
<evidence type="ECO:0000259" key="2">
    <source>
        <dbReference type="Pfam" id="PF13828"/>
    </source>
</evidence>
<proteinExistence type="predicted"/>
<sequence length="85" mass="8214">MGPVPPRNGMGTAGLVLGIIAAVGFCMWPLAIVVGVLGVIFGVAGRARARRGEATNAGQALAGIICGAFGTALGLGLAVLVIATA</sequence>
<evidence type="ECO:0000313" key="4">
    <source>
        <dbReference type="Proteomes" id="UP000622166"/>
    </source>
</evidence>
<keyword evidence="1" id="KW-0812">Transmembrane</keyword>
<protein>
    <recommendedName>
        <fullName evidence="2">DUF4190 domain-containing protein</fullName>
    </recommendedName>
</protein>
<keyword evidence="1" id="KW-1133">Transmembrane helix</keyword>
<organism evidence="3 4">
    <name type="scientific">Streptomyces poonensis</name>
    <dbReference type="NCBI Taxonomy" id="68255"/>
    <lineage>
        <taxon>Bacteria</taxon>
        <taxon>Bacillati</taxon>
        <taxon>Actinomycetota</taxon>
        <taxon>Actinomycetes</taxon>
        <taxon>Kitasatosporales</taxon>
        <taxon>Streptomycetaceae</taxon>
        <taxon>Streptomyces</taxon>
    </lineage>
</organism>
<feature type="transmembrane region" description="Helical" evidence="1">
    <location>
        <begin position="57"/>
        <end position="83"/>
    </location>
</feature>
<reference evidence="3" key="2">
    <citation type="submission" date="2020-09" db="EMBL/GenBank/DDBJ databases">
        <authorList>
            <person name="Sun Q."/>
            <person name="Ohkuma M."/>
        </authorList>
    </citation>
    <scope>NUCLEOTIDE SEQUENCE</scope>
    <source>
        <strain evidence="3">JCM 4815</strain>
    </source>
</reference>